<dbReference type="OrthoDB" id="9810850at2"/>
<evidence type="ECO:0000313" key="10">
    <source>
        <dbReference type="EMBL" id="PQO43010.1"/>
    </source>
</evidence>
<protein>
    <recommendedName>
        <fullName evidence="9">Heme-copper oxidase subunit III family profile domain-containing protein</fullName>
    </recommendedName>
</protein>
<evidence type="ECO:0000256" key="8">
    <source>
        <dbReference type="SAM" id="Phobius"/>
    </source>
</evidence>
<feature type="transmembrane region" description="Helical" evidence="8">
    <location>
        <begin position="168"/>
        <end position="187"/>
    </location>
</feature>
<dbReference type="InterPro" id="IPR000298">
    <property type="entry name" value="Cyt_c_oxidase-like_su3"/>
</dbReference>
<dbReference type="GO" id="GO:0004129">
    <property type="term" value="F:cytochrome-c oxidase activity"/>
    <property type="evidence" value="ECO:0007669"/>
    <property type="project" value="InterPro"/>
</dbReference>
<dbReference type="PANTHER" id="PTHR11403">
    <property type="entry name" value="CYTOCHROME C OXIDASE SUBUNIT III"/>
    <property type="match status" value="1"/>
</dbReference>
<organism evidence="10 11">
    <name type="scientific">Blastopirellula marina</name>
    <dbReference type="NCBI Taxonomy" id="124"/>
    <lineage>
        <taxon>Bacteria</taxon>
        <taxon>Pseudomonadati</taxon>
        <taxon>Planctomycetota</taxon>
        <taxon>Planctomycetia</taxon>
        <taxon>Pirellulales</taxon>
        <taxon>Pirellulaceae</taxon>
        <taxon>Blastopirellula</taxon>
    </lineage>
</organism>
<keyword evidence="6 8" id="KW-0472">Membrane</keyword>
<dbReference type="InterPro" id="IPR035973">
    <property type="entry name" value="Cyt_c_oxidase_su3-like_sf"/>
</dbReference>
<dbReference type="AlphaFoldDB" id="A0A2S8GFD3"/>
<comment type="similarity">
    <text evidence="2 7">Belongs to the cytochrome c oxidase subunit 3 family.</text>
</comment>
<feature type="transmembrane region" description="Helical" evidence="8">
    <location>
        <begin position="130"/>
        <end position="156"/>
    </location>
</feature>
<evidence type="ECO:0000256" key="4">
    <source>
        <dbReference type="ARBA" id="ARBA00022692"/>
    </source>
</evidence>
<evidence type="ECO:0000256" key="6">
    <source>
        <dbReference type="ARBA" id="ARBA00023136"/>
    </source>
</evidence>
<dbReference type="GO" id="GO:0005886">
    <property type="term" value="C:plasma membrane"/>
    <property type="evidence" value="ECO:0007669"/>
    <property type="project" value="UniProtKB-SubCell"/>
</dbReference>
<dbReference type="Proteomes" id="UP000237819">
    <property type="component" value="Unassembled WGS sequence"/>
</dbReference>
<keyword evidence="4 7" id="KW-0812">Transmembrane</keyword>
<evidence type="ECO:0000313" key="11">
    <source>
        <dbReference type="Proteomes" id="UP000237819"/>
    </source>
</evidence>
<comment type="caution">
    <text evidence="10">The sequence shown here is derived from an EMBL/GenBank/DDBJ whole genome shotgun (WGS) entry which is preliminary data.</text>
</comment>
<dbReference type="CDD" id="cd00386">
    <property type="entry name" value="Heme_Cu_Oxidase_III_like"/>
    <property type="match status" value="1"/>
</dbReference>
<proteinExistence type="inferred from homology"/>
<feature type="domain" description="Heme-copper oxidase subunit III family profile" evidence="9">
    <location>
        <begin position="122"/>
        <end position="188"/>
    </location>
</feature>
<evidence type="ECO:0000256" key="7">
    <source>
        <dbReference type="RuleBase" id="RU003376"/>
    </source>
</evidence>
<dbReference type="GO" id="GO:0019646">
    <property type="term" value="P:aerobic electron transport chain"/>
    <property type="evidence" value="ECO:0007669"/>
    <property type="project" value="InterPro"/>
</dbReference>
<reference evidence="10 11" key="1">
    <citation type="submission" date="2018-02" db="EMBL/GenBank/DDBJ databases">
        <title>Comparative genomes isolates from brazilian mangrove.</title>
        <authorList>
            <person name="Araujo J.E."/>
            <person name="Taketani R.G."/>
            <person name="Silva M.C.P."/>
            <person name="Loureco M.V."/>
            <person name="Andreote F.D."/>
        </authorList>
    </citation>
    <scope>NUCLEOTIDE SEQUENCE [LARGE SCALE GENOMIC DNA]</scope>
    <source>
        <strain evidence="10 11">Nap-Phe MGV</strain>
    </source>
</reference>
<evidence type="ECO:0000256" key="2">
    <source>
        <dbReference type="ARBA" id="ARBA00010581"/>
    </source>
</evidence>
<evidence type="ECO:0000256" key="3">
    <source>
        <dbReference type="ARBA" id="ARBA00022475"/>
    </source>
</evidence>
<gene>
    <name evidence="10" type="ORF">C5Y93_25165</name>
</gene>
<dbReference type="PROSITE" id="PS50253">
    <property type="entry name" value="COX3"/>
    <property type="match status" value="1"/>
</dbReference>
<keyword evidence="3" id="KW-1003">Cell membrane</keyword>
<dbReference type="PANTHER" id="PTHR11403:SF2">
    <property type="entry name" value="CYTOCHROME BO(3) UBIQUINOL OXIDASE SUBUNIT 3"/>
    <property type="match status" value="1"/>
</dbReference>
<dbReference type="InterPro" id="IPR013833">
    <property type="entry name" value="Cyt_c_oxidase_su3_a-hlx"/>
</dbReference>
<dbReference type="EMBL" id="PUHZ01000024">
    <property type="protein sequence ID" value="PQO43010.1"/>
    <property type="molecule type" value="Genomic_DNA"/>
</dbReference>
<dbReference type="InterPro" id="IPR024791">
    <property type="entry name" value="Cyt_c/ubiquinol_Oxase_su3"/>
</dbReference>
<name>A0A2S8GFD3_9BACT</name>
<evidence type="ECO:0000259" key="9">
    <source>
        <dbReference type="PROSITE" id="PS50253"/>
    </source>
</evidence>
<comment type="subcellular location">
    <subcellularLocation>
        <location evidence="1 7">Cell membrane</location>
        <topology evidence="1 7">Multi-pass membrane protein</topology>
    </subcellularLocation>
</comment>
<dbReference type="SUPFAM" id="SSF81452">
    <property type="entry name" value="Cytochrome c oxidase subunit III-like"/>
    <property type="match status" value="1"/>
</dbReference>
<evidence type="ECO:0000256" key="1">
    <source>
        <dbReference type="ARBA" id="ARBA00004651"/>
    </source>
</evidence>
<evidence type="ECO:0000256" key="5">
    <source>
        <dbReference type="ARBA" id="ARBA00022989"/>
    </source>
</evidence>
<accession>A0A2S8GFD3</accession>
<sequence>MYAKRRETLELIRNGLIQWNTRQATQITNPVEAQAMLSSIAYTIQHPHEDKEELTRLVEEKETLTAKLADLEQAEEKDPQEIALIQTRLKLIDLLTADDAALLHHGVNHTFDWVDLPFVIPSGNMWASTYFLLTGFHAIHVLVGLIVFAVALPATLGVAKANYIEAAGLYWHFVDLVWIFLFPILYLF</sequence>
<dbReference type="Gene3D" id="1.20.120.80">
    <property type="entry name" value="Cytochrome c oxidase, subunit III, four-helix bundle"/>
    <property type="match status" value="1"/>
</dbReference>
<keyword evidence="5 8" id="KW-1133">Transmembrane helix</keyword>
<dbReference type="Pfam" id="PF00510">
    <property type="entry name" value="COX3"/>
    <property type="match status" value="1"/>
</dbReference>